<keyword evidence="1" id="KW-0808">Transferase</keyword>
<feature type="region of interest" description="Disordered" evidence="2">
    <location>
        <begin position="1"/>
        <end position="51"/>
    </location>
</feature>
<name>A0ABW7BWG2_9ACTN</name>
<dbReference type="InterPro" id="IPR025184">
    <property type="entry name" value="AadA_C"/>
</dbReference>
<keyword evidence="4" id="KW-0548">Nucleotidyltransferase</keyword>
<protein>
    <submittedName>
        <fullName evidence="4">Aminoglycoside adenylyltransferase domain-containing protein</fullName>
    </submittedName>
</protein>
<evidence type="ECO:0000256" key="1">
    <source>
        <dbReference type="ARBA" id="ARBA00022679"/>
    </source>
</evidence>
<organism evidence="4 5">
    <name type="scientific">Streptomyces omiyaensis</name>
    <dbReference type="NCBI Taxonomy" id="68247"/>
    <lineage>
        <taxon>Bacteria</taxon>
        <taxon>Bacillati</taxon>
        <taxon>Actinomycetota</taxon>
        <taxon>Actinomycetes</taxon>
        <taxon>Kitasatosporales</taxon>
        <taxon>Streptomycetaceae</taxon>
        <taxon>Streptomyces</taxon>
    </lineage>
</organism>
<evidence type="ECO:0000313" key="4">
    <source>
        <dbReference type="EMBL" id="MFG3191861.1"/>
    </source>
</evidence>
<accession>A0ABW7BWG2</accession>
<dbReference type="GO" id="GO:0016779">
    <property type="term" value="F:nucleotidyltransferase activity"/>
    <property type="evidence" value="ECO:0007669"/>
    <property type="project" value="UniProtKB-KW"/>
</dbReference>
<proteinExistence type="predicted"/>
<feature type="domain" description="Adenylyltransferase AadA C-terminal" evidence="3">
    <location>
        <begin position="1"/>
        <end position="62"/>
    </location>
</feature>
<evidence type="ECO:0000313" key="5">
    <source>
        <dbReference type="Proteomes" id="UP001604282"/>
    </source>
</evidence>
<dbReference type="Pfam" id="PF13427">
    <property type="entry name" value="AadA_C"/>
    <property type="match status" value="1"/>
</dbReference>
<gene>
    <name evidence="4" type="ORF">ACGFYS_23305</name>
</gene>
<reference evidence="4 5" key="1">
    <citation type="submission" date="2024-10" db="EMBL/GenBank/DDBJ databases">
        <title>The Natural Products Discovery Center: Release of the First 8490 Sequenced Strains for Exploring Actinobacteria Biosynthetic Diversity.</title>
        <authorList>
            <person name="Kalkreuter E."/>
            <person name="Kautsar S.A."/>
            <person name="Yang D."/>
            <person name="Bader C.D."/>
            <person name="Teijaro C.N."/>
            <person name="Fluegel L."/>
            <person name="Davis C.M."/>
            <person name="Simpson J.R."/>
            <person name="Lauterbach L."/>
            <person name="Steele A.D."/>
            <person name="Gui C."/>
            <person name="Meng S."/>
            <person name="Li G."/>
            <person name="Viehrig K."/>
            <person name="Ye F."/>
            <person name="Su P."/>
            <person name="Kiefer A.F."/>
            <person name="Nichols A."/>
            <person name="Cepeda A.J."/>
            <person name="Yan W."/>
            <person name="Fan B."/>
            <person name="Jiang Y."/>
            <person name="Adhikari A."/>
            <person name="Zheng C.-J."/>
            <person name="Schuster L."/>
            <person name="Cowan T.M."/>
            <person name="Smanski M.J."/>
            <person name="Chevrette M.G."/>
            <person name="De Carvalho L.P.S."/>
            <person name="Shen B."/>
        </authorList>
    </citation>
    <scope>NUCLEOTIDE SEQUENCE [LARGE SCALE GENOMIC DNA]</scope>
    <source>
        <strain evidence="4 5">NPDC048229</strain>
    </source>
</reference>
<sequence>MLTTLRTGRIRSEDEAAATLPPELPAAHRPVPAAARAPYPAGECGSRTDGPSAARAHAAYAAAAIKRAYPA</sequence>
<dbReference type="RefSeq" id="WP_392883694.1">
    <property type="nucleotide sequence ID" value="NZ_JBICZW010000015.1"/>
</dbReference>
<evidence type="ECO:0000259" key="3">
    <source>
        <dbReference type="Pfam" id="PF13427"/>
    </source>
</evidence>
<comment type="caution">
    <text evidence="4">The sequence shown here is derived from an EMBL/GenBank/DDBJ whole genome shotgun (WGS) entry which is preliminary data.</text>
</comment>
<dbReference type="EMBL" id="JBICZW010000015">
    <property type="protein sequence ID" value="MFG3191861.1"/>
    <property type="molecule type" value="Genomic_DNA"/>
</dbReference>
<feature type="compositionally biased region" description="Low complexity" evidence="2">
    <location>
        <begin position="17"/>
        <end position="41"/>
    </location>
</feature>
<dbReference type="Proteomes" id="UP001604282">
    <property type="component" value="Unassembled WGS sequence"/>
</dbReference>
<evidence type="ECO:0000256" key="2">
    <source>
        <dbReference type="SAM" id="MobiDB-lite"/>
    </source>
</evidence>
<keyword evidence="5" id="KW-1185">Reference proteome</keyword>